<comment type="caution">
    <text evidence="23">The sequence shown here is derived from an EMBL/GenBank/DDBJ whole genome shotgun (WGS) entry which is preliminary data.</text>
</comment>
<dbReference type="Pfam" id="PF00173">
    <property type="entry name" value="Cyt-b5"/>
    <property type="match status" value="1"/>
</dbReference>
<dbReference type="SUPFAM" id="SSF55856">
    <property type="entry name" value="Cytochrome b5-like heme/steroid binding domain"/>
    <property type="match status" value="1"/>
</dbReference>
<reference evidence="23 24" key="1">
    <citation type="submission" date="2024-02" db="EMBL/GenBank/DDBJ databases">
        <title>De novo assembly and annotation of 12 fungi associated with fruit tree decline syndrome in Ontario, Canada.</title>
        <authorList>
            <person name="Sulman M."/>
            <person name="Ellouze W."/>
            <person name="Ilyukhin E."/>
        </authorList>
    </citation>
    <scope>NUCLEOTIDE SEQUENCE [LARGE SCALE GENOMIC DNA]</scope>
    <source>
        <strain evidence="23 24">M1-105</strain>
    </source>
</reference>
<dbReference type="PROSITE" id="PS00191">
    <property type="entry name" value="CYTOCHROME_B5_1"/>
    <property type="match status" value="1"/>
</dbReference>
<gene>
    <name evidence="23" type="ORF">SLS56_002155</name>
</gene>
<keyword evidence="9" id="KW-1000">Mitochondrion outer membrane</keyword>
<comment type="subcellular location">
    <subcellularLocation>
        <location evidence="2">Mitochondrion outer membrane</location>
        <topology evidence="2">Single-pass membrane protein</topology>
    </subcellularLocation>
</comment>
<dbReference type="InterPro" id="IPR008333">
    <property type="entry name" value="Cbr1-like_FAD-bd_dom"/>
</dbReference>
<accession>A0ABR3T5F0</accession>
<name>A0ABR3T5F0_9PEZI</name>
<evidence type="ECO:0000256" key="13">
    <source>
        <dbReference type="ARBA" id="ARBA00023027"/>
    </source>
</evidence>
<comment type="cofactor">
    <cofactor evidence="1">
        <name>FAD</name>
        <dbReference type="ChEBI" id="CHEBI:57692"/>
    </cofactor>
</comment>
<dbReference type="PRINTS" id="PR00406">
    <property type="entry name" value="CYTB5RDTASE"/>
</dbReference>
<dbReference type="PROSITE" id="PS50255">
    <property type="entry name" value="CYTOCHROME_B5_2"/>
    <property type="match status" value="1"/>
</dbReference>
<evidence type="ECO:0000256" key="18">
    <source>
        <dbReference type="ARBA" id="ARBA00041901"/>
    </source>
</evidence>
<dbReference type="SMART" id="SM01117">
    <property type="entry name" value="Cyt-b5"/>
    <property type="match status" value="1"/>
</dbReference>
<evidence type="ECO:0000256" key="3">
    <source>
        <dbReference type="ARBA" id="ARBA00005156"/>
    </source>
</evidence>
<dbReference type="Gene3D" id="3.40.50.80">
    <property type="entry name" value="Nucleotide-binding domain of ferredoxin-NADP reductase (FNR) module"/>
    <property type="match status" value="1"/>
</dbReference>
<dbReference type="EC" id="1.6.2.2" evidence="5"/>
<dbReference type="Pfam" id="PF00970">
    <property type="entry name" value="FAD_binding_6"/>
    <property type="match status" value="1"/>
</dbReference>
<evidence type="ECO:0000256" key="14">
    <source>
        <dbReference type="ARBA" id="ARBA00023136"/>
    </source>
</evidence>
<evidence type="ECO:0000256" key="20">
    <source>
        <dbReference type="RuleBase" id="RU362121"/>
    </source>
</evidence>
<keyword evidence="14" id="KW-0472">Membrane</keyword>
<dbReference type="InterPro" id="IPR001709">
    <property type="entry name" value="Flavoprot_Pyr_Nucl_cyt_Rdtase"/>
</dbReference>
<feature type="domain" description="Cytochrome b5 heme-binding" evidence="21">
    <location>
        <begin position="4"/>
        <end position="80"/>
    </location>
</feature>
<keyword evidence="11" id="KW-0560">Oxidoreductase</keyword>
<dbReference type="InterPro" id="IPR017927">
    <property type="entry name" value="FAD-bd_FR_type"/>
</dbReference>
<dbReference type="SUPFAM" id="SSF63380">
    <property type="entry name" value="Riboflavin synthase domain-like"/>
    <property type="match status" value="1"/>
</dbReference>
<comment type="function">
    <text evidence="15">NADH-dependent reductase for DPH3 and cytochrome b5. Required for the first step of diphthamide biosynthesis, a post-translational modification of histidine which occurs in elongation factor 2. DPH1 and DPH2 transfer a 3-amino-3-carboxypropyl (ACP) group from S-adenosyl-L-methionine (SAM) to a histidine residue, the reaction is assisted by a reduction system comprising DPH3 and a NADH-dependent reductase, predominantly CBR1. By reducing DPH3, also involved in the formation of the tRNA wobble base modification mcm5s 2U (5-methoxycarbonylmethyl-2-thiouridine), mediated by the elongator complex. The cytochrome b5/NADH cytochrome b5 reductase electron transfer system supports the catalytic activity of several sterol biosynthetic enzymes.</text>
</comment>
<keyword evidence="24" id="KW-1185">Reference proteome</keyword>
<dbReference type="Proteomes" id="UP001521116">
    <property type="component" value="Unassembled WGS sequence"/>
</dbReference>
<sequence>MDVSPEYSLSEVALHSAREDLWIAINGKVYNVSGYLDDHPGGEEILRGVAGKEATGAFEDAAHSEDAYKTMEKLLIGKLPPHEQPAPATTYQPMNLISDAVPAVSGSSKSAAKAFLWCALGVGVVFAKSITPLPTRLFSANFAAKLPDKGSGMFNFWSGAMTTASLNILVLSALGLHLKAVSARHKEIDTYPAYIQPKTPISSPGQISKRKQILDPRSFQTFPLVEKQQIARGVYRFVLLLPDTTTPLGLPLGQHIRLTAEIGGKTIQRSYTPTSAPDARGALELTVKVYPQGKMGNYLLDLPLNSMVSVSGPFGRFRDYYPGKWEQVGCIAGGTGITPIYQIVRAICENPTDSTRISILYGNEMQDDILLKDEIGRLAEQHPEKLS</sequence>
<dbReference type="PANTHER" id="PTHR19370:SF184">
    <property type="entry name" value="NADH-CYTOCHROME B5 REDUCTASE-LIKE"/>
    <property type="match status" value="1"/>
</dbReference>
<evidence type="ECO:0000256" key="1">
    <source>
        <dbReference type="ARBA" id="ARBA00001974"/>
    </source>
</evidence>
<keyword evidence="13" id="KW-0520">NAD</keyword>
<evidence type="ECO:0000256" key="2">
    <source>
        <dbReference type="ARBA" id="ARBA00004572"/>
    </source>
</evidence>
<protein>
    <recommendedName>
        <fullName evidence="17">NADH-cytochrome b5 reductase 1</fullName>
        <ecNumber evidence="5">1.6.2.2</ecNumber>
    </recommendedName>
    <alternativeName>
        <fullName evidence="18">Microsomal cytochrome b reductase</fullName>
    </alternativeName>
</protein>
<proteinExistence type="inferred from homology"/>
<feature type="domain" description="FAD-binding FR-type" evidence="22">
    <location>
        <begin position="217"/>
        <end position="320"/>
    </location>
</feature>
<comment type="pathway">
    <text evidence="3">Protein modification; peptidyl-diphthamide biosynthesis.</text>
</comment>
<dbReference type="Gene3D" id="3.10.120.10">
    <property type="entry name" value="Cytochrome b5-like heme/steroid binding domain"/>
    <property type="match status" value="1"/>
</dbReference>
<keyword evidence="8 20" id="KW-0479">Metal-binding</keyword>
<dbReference type="InterPro" id="IPR001199">
    <property type="entry name" value="Cyt_B5-like_heme/steroid-bd"/>
</dbReference>
<dbReference type="InterPro" id="IPR017938">
    <property type="entry name" value="Riboflavin_synthase-like_b-brl"/>
</dbReference>
<evidence type="ECO:0000313" key="24">
    <source>
        <dbReference type="Proteomes" id="UP001521116"/>
    </source>
</evidence>
<comment type="similarity">
    <text evidence="4">Belongs to the flavoprotein pyridine nucleotide cytochrome reductase family.</text>
</comment>
<evidence type="ECO:0000256" key="10">
    <source>
        <dbReference type="ARBA" id="ARBA00022827"/>
    </source>
</evidence>
<keyword evidence="6 20" id="KW-0349">Heme</keyword>
<dbReference type="InterPro" id="IPR036400">
    <property type="entry name" value="Cyt_B5-like_heme/steroid_sf"/>
</dbReference>
<evidence type="ECO:0000256" key="11">
    <source>
        <dbReference type="ARBA" id="ARBA00023002"/>
    </source>
</evidence>
<evidence type="ECO:0000256" key="12">
    <source>
        <dbReference type="ARBA" id="ARBA00023004"/>
    </source>
</evidence>
<dbReference type="SUPFAM" id="SSF52343">
    <property type="entry name" value="Ferredoxin reductase-like, C-terminal NADP-linked domain"/>
    <property type="match status" value="1"/>
</dbReference>
<evidence type="ECO:0000259" key="21">
    <source>
        <dbReference type="PROSITE" id="PS50255"/>
    </source>
</evidence>
<keyword evidence="9" id="KW-0496">Mitochondrion</keyword>
<evidence type="ECO:0000259" key="22">
    <source>
        <dbReference type="PROSITE" id="PS51384"/>
    </source>
</evidence>
<keyword evidence="12 20" id="KW-0408">Iron</keyword>
<dbReference type="CDD" id="cd06183">
    <property type="entry name" value="cyt_b5_reduct_like"/>
    <property type="match status" value="1"/>
</dbReference>
<dbReference type="PROSITE" id="PS51384">
    <property type="entry name" value="FAD_FR"/>
    <property type="match status" value="1"/>
</dbReference>
<dbReference type="PRINTS" id="PR00371">
    <property type="entry name" value="FPNCR"/>
</dbReference>
<evidence type="ECO:0000256" key="19">
    <source>
        <dbReference type="ARBA" id="ARBA00049138"/>
    </source>
</evidence>
<keyword evidence="7" id="KW-0285">Flavoprotein</keyword>
<evidence type="ECO:0000256" key="9">
    <source>
        <dbReference type="ARBA" id="ARBA00022787"/>
    </source>
</evidence>
<dbReference type="PANTHER" id="PTHR19370">
    <property type="entry name" value="NADH-CYTOCHROME B5 REDUCTASE"/>
    <property type="match status" value="1"/>
</dbReference>
<comment type="catalytic activity">
    <reaction evidence="19">
        <text>2 Fe(3+)-[Dph3] + NADH = 2 Fe(2+)-[Dph3] + NAD(+) + H(+)</text>
        <dbReference type="Rhea" id="RHEA:71231"/>
        <dbReference type="Rhea" id="RHEA-COMP:18002"/>
        <dbReference type="Rhea" id="RHEA-COMP:18003"/>
        <dbReference type="ChEBI" id="CHEBI:15378"/>
        <dbReference type="ChEBI" id="CHEBI:29033"/>
        <dbReference type="ChEBI" id="CHEBI:29034"/>
        <dbReference type="ChEBI" id="CHEBI:57540"/>
        <dbReference type="ChEBI" id="CHEBI:57945"/>
        <dbReference type="ChEBI" id="CHEBI:83228"/>
    </reaction>
    <physiologicalReaction direction="left-to-right" evidence="19">
        <dbReference type="Rhea" id="RHEA:71232"/>
    </physiologicalReaction>
</comment>
<evidence type="ECO:0000256" key="7">
    <source>
        <dbReference type="ARBA" id="ARBA00022630"/>
    </source>
</evidence>
<evidence type="ECO:0000256" key="15">
    <source>
        <dbReference type="ARBA" id="ARBA00037104"/>
    </source>
</evidence>
<dbReference type="EMBL" id="JAJVDC020000014">
    <property type="protein sequence ID" value="KAL1634753.1"/>
    <property type="molecule type" value="Genomic_DNA"/>
</dbReference>
<organism evidence="23 24">
    <name type="scientific">Neofusicoccum ribis</name>
    <dbReference type="NCBI Taxonomy" id="45134"/>
    <lineage>
        <taxon>Eukaryota</taxon>
        <taxon>Fungi</taxon>
        <taxon>Dikarya</taxon>
        <taxon>Ascomycota</taxon>
        <taxon>Pezizomycotina</taxon>
        <taxon>Dothideomycetes</taxon>
        <taxon>Dothideomycetes incertae sedis</taxon>
        <taxon>Botryosphaeriales</taxon>
        <taxon>Botryosphaeriaceae</taxon>
        <taxon>Neofusicoccum</taxon>
    </lineage>
</organism>
<evidence type="ECO:0000313" key="23">
    <source>
        <dbReference type="EMBL" id="KAL1634753.1"/>
    </source>
</evidence>
<evidence type="ECO:0000256" key="17">
    <source>
        <dbReference type="ARBA" id="ARBA00039438"/>
    </source>
</evidence>
<comment type="subunit">
    <text evidence="16">Monomer. Component of the 2-(3-amino-3-carboxypropyl)histidine synthase complex composed of DPH1, DPH2, DPH3 and a NADH-dependent reductase, predominantly CBR1.</text>
</comment>
<dbReference type="PRINTS" id="PR00363">
    <property type="entry name" value="CYTOCHROMEB5"/>
</dbReference>
<evidence type="ECO:0000256" key="5">
    <source>
        <dbReference type="ARBA" id="ARBA00012011"/>
    </source>
</evidence>
<evidence type="ECO:0000256" key="16">
    <source>
        <dbReference type="ARBA" id="ARBA00038836"/>
    </source>
</evidence>
<evidence type="ECO:0000256" key="6">
    <source>
        <dbReference type="ARBA" id="ARBA00022617"/>
    </source>
</evidence>
<dbReference type="InterPro" id="IPR001834">
    <property type="entry name" value="CBR-like"/>
</dbReference>
<evidence type="ECO:0000256" key="4">
    <source>
        <dbReference type="ARBA" id="ARBA00006105"/>
    </source>
</evidence>
<dbReference type="Pfam" id="PF00175">
    <property type="entry name" value="NAD_binding_1"/>
    <property type="match status" value="1"/>
</dbReference>
<dbReference type="InterPro" id="IPR039261">
    <property type="entry name" value="FNR_nucleotide-bd"/>
</dbReference>
<dbReference type="InterPro" id="IPR001433">
    <property type="entry name" value="OxRdtase_FAD/NAD-bd"/>
</dbReference>
<evidence type="ECO:0000256" key="8">
    <source>
        <dbReference type="ARBA" id="ARBA00022723"/>
    </source>
</evidence>
<dbReference type="InterPro" id="IPR018506">
    <property type="entry name" value="Cyt_B5_heme-BS"/>
</dbReference>
<keyword evidence="10" id="KW-0274">FAD</keyword>
<dbReference type="Gene3D" id="2.40.30.10">
    <property type="entry name" value="Translation factors"/>
    <property type="match status" value="1"/>
</dbReference>
<comment type="similarity">
    <text evidence="20">Belongs to the cytochrome b5 family.</text>
</comment>